<dbReference type="GO" id="GO:0003677">
    <property type="term" value="F:DNA binding"/>
    <property type="evidence" value="ECO:0007669"/>
    <property type="project" value="UniProtKB-KW"/>
</dbReference>
<accession>A0A4D4L896</accession>
<name>A0A4D4L896_STRVO</name>
<dbReference type="Gene3D" id="1.20.120.530">
    <property type="entry name" value="GntR ligand-binding domain-like"/>
    <property type="match status" value="1"/>
</dbReference>
<reference evidence="4 5" key="1">
    <citation type="journal article" date="2020" name="Int. J. Syst. Evol. Microbiol.">
        <title>Reclassification of Streptomyces castelarensis and Streptomyces sporoclivatus as later heterotypic synonyms of Streptomyces antimycoticus.</title>
        <authorList>
            <person name="Komaki H."/>
            <person name="Tamura T."/>
        </authorList>
    </citation>
    <scope>NUCLEOTIDE SEQUENCE [LARGE SCALE GENOMIC DNA]</scope>
    <source>
        <strain evidence="4 5">NBRC 13459</strain>
    </source>
</reference>
<evidence type="ECO:0008006" key="6">
    <source>
        <dbReference type="Google" id="ProtNLM"/>
    </source>
</evidence>
<dbReference type="EMBL" id="BJHW01000001">
    <property type="protein sequence ID" value="GDY55240.1"/>
    <property type="molecule type" value="Genomic_DNA"/>
</dbReference>
<gene>
    <name evidence="4" type="ORF">SVIO_058630</name>
</gene>
<keyword evidence="5" id="KW-1185">Reference proteome</keyword>
<keyword evidence="1" id="KW-0805">Transcription regulation</keyword>
<organism evidence="4 5">
    <name type="scientific">Streptomyces violaceusniger</name>
    <dbReference type="NCBI Taxonomy" id="68280"/>
    <lineage>
        <taxon>Bacteria</taxon>
        <taxon>Bacillati</taxon>
        <taxon>Actinomycetota</taxon>
        <taxon>Actinomycetes</taxon>
        <taxon>Kitasatosporales</taxon>
        <taxon>Streptomycetaceae</taxon>
        <taxon>Streptomyces</taxon>
        <taxon>Streptomyces violaceusniger group</taxon>
    </lineage>
</organism>
<evidence type="ECO:0000256" key="2">
    <source>
        <dbReference type="ARBA" id="ARBA00023125"/>
    </source>
</evidence>
<evidence type="ECO:0000256" key="3">
    <source>
        <dbReference type="ARBA" id="ARBA00023163"/>
    </source>
</evidence>
<keyword evidence="2" id="KW-0238">DNA-binding</keyword>
<proteinExistence type="predicted"/>
<protein>
    <recommendedName>
        <fullName evidence="6">GntR C-terminal domain-containing protein</fullName>
    </recommendedName>
</protein>
<comment type="caution">
    <text evidence="4">The sequence shown here is derived from an EMBL/GenBank/DDBJ whole genome shotgun (WGS) entry which is preliminary data.</text>
</comment>
<sequence length="61" mass="6858">MPTACARNLEAIVREEHHRLVALIADGRAPEAAQLMRDHITHSLTATTISALEDRESHRHH</sequence>
<dbReference type="AlphaFoldDB" id="A0A4D4L896"/>
<dbReference type="InterPro" id="IPR008920">
    <property type="entry name" value="TF_FadR/GntR_C"/>
</dbReference>
<dbReference type="Proteomes" id="UP000301309">
    <property type="component" value="Unassembled WGS sequence"/>
</dbReference>
<evidence type="ECO:0000313" key="5">
    <source>
        <dbReference type="Proteomes" id="UP000301309"/>
    </source>
</evidence>
<evidence type="ECO:0000256" key="1">
    <source>
        <dbReference type="ARBA" id="ARBA00023015"/>
    </source>
</evidence>
<dbReference type="SUPFAM" id="SSF48008">
    <property type="entry name" value="GntR ligand-binding domain-like"/>
    <property type="match status" value="1"/>
</dbReference>
<evidence type="ECO:0000313" key="4">
    <source>
        <dbReference type="EMBL" id="GDY55240.1"/>
    </source>
</evidence>
<keyword evidence="3" id="KW-0804">Transcription</keyword>